<evidence type="ECO:0000259" key="1">
    <source>
        <dbReference type="Pfam" id="PF22607"/>
    </source>
</evidence>
<dbReference type="Gene3D" id="3.30.9.60">
    <property type="match status" value="1"/>
</dbReference>
<reference evidence="2 3" key="1">
    <citation type="submission" date="2019-06" db="EMBL/GenBank/DDBJ databases">
        <title>Genome Sequence of the Brown Rot Fungal Pathogen Monilinia laxa.</title>
        <authorList>
            <person name="De Miccolis Angelini R.M."/>
            <person name="Landi L."/>
            <person name="Abate D."/>
            <person name="Pollastro S."/>
            <person name="Romanazzi G."/>
            <person name="Faretra F."/>
        </authorList>
    </citation>
    <scope>NUCLEOTIDE SEQUENCE [LARGE SCALE GENOMIC DNA]</scope>
    <source>
        <strain evidence="2 3">Mlax316</strain>
    </source>
</reference>
<dbReference type="InterPro" id="IPR054707">
    <property type="entry name" value="DhpH_subs-bd"/>
</dbReference>
<name>A0A5N6K6R7_MONLA</name>
<dbReference type="OrthoDB" id="16820at2759"/>
<dbReference type="PANTHER" id="PTHR47469">
    <property type="entry name" value="MONOOXYGENASE-LIKE"/>
    <property type="match status" value="1"/>
</dbReference>
<dbReference type="SUPFAM" id="SSF51905">
    <property type="entry name" value="FAD/NAD(P)-binding domain"/>
    <property type="match status" value="1"/>
</dbReference>
<dbReference type="InterPro" id="IPR036188">
    <property type="entry name" value="FAD/NAD-bd_sf"/>
</dbReference>
<dbReference type="PANTHER" id="PTHR47469:SF2">
    <property type="entry name" value="OS06G0597600 PROTEIN"/>
    <property type="match status" value="1"/>
</dbReference>
<comment type="caution">
    <text evidence="2">The sequence shown here is derived from an EMBL/GenBank/DDBJ whole genome shotgun (WGS) entry which is preliminary data.</text>
</comment>
<sequence length="508" mass="57578">MQPPISHLSFSSIRLHFIGWRAIFFVNRASFKRLSIEGPLTVKERFILLGLLASHSSFFLLAILLTKDKMDFSKPMNIAIIGGSNTGLMHGIALKHLSTPHHIRIFERNAVDVRHDLAAGITTHPEFEEFMKAHDRVDEPWSIHCPGAQFLDDKANVKRAIDRPLQMTSWSVIYHRLRRNFDGLKSEFCTGDVKGDEKQDGDDGKEGNTEFLTGANVISLEKVKDGVEVTYQNFKADNKEEKFVADMVILADGANSRLKTKYFPDVKREYAGYVAFRGTVLESEVSDETKKTFDPRLTYFSYKGGYILLYIIPGITGSLTPGSRRYNWVWYHPIPSDSPDFRKIMTDTTGTFHRTTLPAGLMCPDAWNTFNTLSQTVMNAPFAEIISKTHSPFITAINDSALPHALIPGFDDRVLVTGEALNLMRPHMALSTTQSATQALLLEKVFKRELTLEQWEKKVLKWGKIGPYLGSLDCWASWWVSIDCSARWMNGVEKWKDYIPCVELVELS</sequence>
<dbReference type="Gene3D" id="3.50.50.60">
    <property type="entry name" value="FAD/NAD(P)-binding domain"/>
    <property type="match status" value="1"/>
</dbReference>
<dbReference type="EMBL" id="VIGI01000007">
    <property type="protein sequence ID" value="KAB8298298.1"/>
    <property type="molecule type" value="Genomic_DNA"/>
</dbReference>
<dbReference type="Proteomes" id="UP000326757">
    <property type="component" value="Unassembled WGS sequence"/>
</dbReference>
<keyword evidence="3" id="KW-1185">Reference proteome</keyword>
<dbReference type="InterPro" id="IPR053212">
    <property type="entry name" value="DHP_3-monooxygenase"/>
</dbReference>
<feature type="domain" description="2,6-dihydroxypyridine 3-monooxygenase substrate binding" evidence="1">
    <location>
        <begin position="270"/>
        <end position="399"/>
    </location>
</feature>
<evidence type="ECO:0000313" key="2">
    <source>
        <dbReference type="EMBL" id="KAB8298298.1"/>
    </source>
</evidence>
<protein>
    <recommendedName>
        <fullName evidence="1">2,6-dihydroxypyridine 3-monooxygenase substrate binding domain-containing protein</fullName>
    </recommendedName>
</protein>
<organism evidence="2 3">
    <name type="scientific">Monilinia laxa</name>
    <name type="common">Brown rot fungus</name>
    <name type="synonym">Sclerotinia laxa</name>
    <dbReference type="NCBI Taxonomy" id="61186"/>
    <lineage>
        <taxon>Eukaryota</taxon>
        <taxon>Fungi</taxon>
        <taxon>Dikarya</taxon>
        <taxon>Ascomycota</taxon>
        <taxon>Pezizomycotina</taxon>
        <taxon>Leotiomycetes</taxon>
        <taxon>Helotiales</taxon>
        <taxon>Sclerotiniaceae</taxon>
        <taxon>Monilinia</taxon>
    </lineage>
</organism>
<gene>
    <name evidence="2" type="ORF">EYC80_002027</name>
</gene>
<dbReference type="AlphaFoldDB" id="A0A5N6K6R7"/>
<proteinExistence type="predicted"/>
<dbReference type="Pfam" id="PF22607">
    <property type="entry name" value="FAD_binding-like"/>
    <property type="match status" value="1"/>
</dbReference>
<accession>A0A5N6K6R7</accession>
<evidence type="ECO:0000313" key="3">
    <source>
        <dbReference type="Proteomes" id="UP000326757"/>
    </source>
</evidence>
<dbReference type="SUPFAM" id="SSF54373">
    <property type="entry name" value="FAD-linked reductases, C-terminal domain"/>
    <property type="match status" value="1"/>
</dbReference>